<proteinExistence type="inferred from homology"/>
<evidence type="ECO:0000256" key="2">
    <source>
        <dbReference type="ARBA" id="ARBA00001946"/>
    </source>
</evidence>
<evidence type="ECO:0000256" key="8">
    <source>
        <dbReference type="ARBA" id="ARBA00022801"/>
    </source>
</evidence>
<dbReference type="InterPro" id="IPR035097">
    <property type="entry name" value="M29_N-terminal"/>
</dbReference>
<evidence type="ECO:0000256" key="6">
    <source>
        <dbReference type="ARBA" id="ARBA00022670"/>
    </source>
</evidence>
<dbReference type="InterPro" id="IPR052170">
    <property type="entry name" value="M29_Exopeptidase"/>
</dbReference>
<sequence>MSRLDTDPRWGAVGRVLVEHSTRVRPGERVMIAMGEVGSYPLARAVFQAVVEAGGYPQVQFLSEELRHAILRHGDADQLAWVPEIEAHGMSWADVHIALRGGFDLDVHADIPSERLAVNQAAQGRISTLRWQHTRWALARVPNQAFADQAGVSLERVTEMFFAGCLLDWDEAATRWREWANRAAGGRTVEIRGPGADLRFSIEGRTWVVADGRTNMPDGELMTAPVTDTVDGWIAFENPAVLGGRRMHDLRLRWEKGVLVEATASTNEDYLRSVLATDEGATRIGEFGIGTNPFIDLVCDDILIDEKINGTVHVALGRAYPECGGDNRSAIHWDIVKDLRAGGEVLLDGRPVVDGRGPVL</sequence>
<evidence type="ECO:0000256" key="5">
    <source>
        <dbReference type="ARBA" id="ARBA00022438"/>
    </source>
</evidence>
<dbReference type="PANTHER" id="PTHR34448">
    <property type="entry name" value="AMINOPEPTIDASE"/>
    <property type="match status" value="1"/>
</dbReference>
<dbReference type="PANTHER" id="PTHR34448:SF1">
    <property type="entry name" value="BLL6088 PROTEIN"/>
    <property type="match status" value="1"/>
</dbReference>
<dbReference type="OrthoDB" id="9803993at2"/>
<dbReference type="InterPro" id="IPR000787">
    <property type="entry name" value="Peptidase_M29"/>
</dbReference>
<comment type="caution">
    <text evidence="10">The sequence shown here is derived from an EMBL/GenBank/DDBJ whole genome shotgun (WGS) entry which is preliminary data.</text>
</comment>
<keyword evidence="9" id="KW-0482">Metalloprotease</keyword>
<gene>
    <name evidence="10" type="ORF">FB558_8011</name>
</gene>
<evidence type="ECO:0000313" key="11">
    <source>
        <dbReference type="Proteomes" id="UP000315677"/>
    </source>
</evidence>
<dbReference type="EMBL" id="VFPA01000007">
    <property type="protein sequence ID" value="TQM02149.1"/>
    <property type="molecule type" value="Genomic_DNA"/>
</dbReference>
<dbReference type="Proteomes" id="UP000315677">
    <property type="component" value="Unassembled WGS sequence"/>
</dbReference>
<evidence type="ECO:0000256" key="7">
    <source>
        <dbReference type="ARBA" id="ARBA00022723"/>
    </source>
</evidence>
<keyword evidence="5 10" id="KW-0031">Aminopeptidase</keyword>
<organism evidence="10 11">
    <name type="scientific">Pseudonocardia kunmingensis</name>
    <dbReference type="NCBI Taxonomy" id="630975"/>
    <lineage>
        <taxon>Bacteria</taxon>
        <taxon>Bacillati</taxon>
        <taxon>Actinomycetota</taxon>
        <taxon>Actinomycetes</taxon>
        <taxon>Pseudonocardiales</taxon>
        <taxon>Pseudonocardiaceae</taxon>
        <taxon>Pseudonocardia</taxon>
    </lineage>
</organism>
<dbReference type="SUPFAM" id="SSF144052">
    <property type="entry name" value="Thermophilic metalloprotease-like"/>
    <property type="match status" value="1"/>
</dbReference>
<dbReference type="RefSeq" id="WP_142063768.1">
    <property type="nucleotide sequence ID" value="NZ_VFPA01000007.1"/>
</dbReference>
<dbReference type="Gene3D" id="3.40.1830.10">
    <property type="entry name" value="Thermophilic metalloprotease (M29)"/>
    <property type="match status" value="1"/>
</dbReference>
<comment type="cofactor">
    <cofactor evidence="1">
        <name>Co(2+)</name>
        <dbReference type="ChEBI" id="CHEBI:48828"/>
    </cofactor>
</comment>
<evidence type="ECO:0000256" key="9">
    <source>
        <dbReference type="ARBA" id="ARBA00023049"/>
    </source>
</evidence>
<evidence type="ECO:0000256" key="3">
    <source>
        <dbReference type="ARBA" id="ARBA00001947"/>
    </source>
</evidence>
<keyword evidence="8" id="KW-0378">Hydrolase</keyword>
<dbReference type="GO" id="GO:0046872">
    <property type="term" value="F:metal ion binding"/>
    <property type="evidence" value="ECO:0007669"/>
    <property type="project" value="UniProtKB-KW"/>
</dbReference>
<comment type="similarity">
    <text evidence="4">Belongs to the peptidase M29 family.</text>
</comment>
<keyword evidence="6" id="KW-0645">Protease</keyword>
<keyword evidence="7" id="KW-0479">Metal-binding</keyword>
<accession>A0A543CYJ2</accession>
<evidence type="ECO:0000256" key="4">
    <source>
        <dbReference type="ARBA" id="ARBA00008236"/>
    </source>
</evidence>
<keyword evidence="11" id="KW-1185">Reference proteome</keyword>
<comment type="cofactor">
    <cofactor evidence="2">
        <name>Mg(2+)</name>
        <dbReference type="ChEBI" id="CHEBI:18420"/>
    </cofactor>
</comment>
<dbReference type="GO" id="GO:0008237">
    <property type="term" value="F:metallopeptidase activity"/>
    <property type="evidence" value="ECO:0007669"/>
    <property type="project" value="UniProtKB-KW"/>
</dbReference>
<protein>
    <submittedName>
        <fullName evidence="10">Aminopeptidase</fullName>
    </submittedName>
</protein>
<reference evidence="10 11" key="1">
    <citation type="submission" date="2019-06" db="EMBL/GenBank/DDBJ databases">
        <title>Sequencing the genomes of 1000 actinobacteria strains.</title>
        <authorList>
            <person name="Klenk H.-P."/>
        </authorList>
    </citation>
    <scope>NUCLEOTIDE SEQUENCE [LARGE SCALE GENOMIC DNA]</scope>
    <source>
        <strain evidence="10 11">DSM 45301</strain>
    </source>
</reference>
<dbReference type="GO" id="GO:0004177">
    <property type="term" value="F:aminopeptidase activity"/>
    <property type="evidence" value="ECO:0007669"/>
    <property type="project" value="UniProtKB-KW"/>
</dbReference>
<evidence type="ECO:0000256" key="1">
    <source>
        <dbReference type="ARBA" id="ARBA00001941"/>
    </source>
</evidence>
<dbReference type="GO" id="GO:0006508">
    <property type="term" value="P:proteolysis"/>
    <property type="evidence" value="ECO:0007669"/>
    <property type="project" value="UniProtKB-KW"/>
</dbReference>
<name>A0A543CYJ2_9PSEU</name>
<evidence type="ECO:0000313" key="10">
    <source>
        <dbReference type="EMBL" id="TQM02149.1"/>
    </source>
</evidence>
<comment type="cofactor">
    <cofactor evidence="3">
        <name>Zn(2+)</name>
        <dbReference type="ChEBI" id="CHEBI:29105"/>
    </cofactor>
</comment>
<dbReference type="AlphaFoldDB" id="A0A543CYJ2"/>
<dbReference type="Pfam" id="PF02073">
    <property type="entry name" value="Peptidase_M29"/>
    <property type="match status" value="1"/>
</dbReference>